<evidence type="ECO:0000313" key="3">
    <source>
        <dbReference type="Proteomes" id="UP000244904"/>
    </source>
</evidence>
<dbReference type="Proteomes" id="UP000244904">
    <property type="component" value="Unassembled WGS sequence"/>
</dbReference>
<gene>
    <name evidence="2" type="ORF">PRI8871_02194</name>
</gene>
<evidence type="ECO:0000313" key="2">
    <source>
        <dbReference type="EMBL" id="SPF80389.1"/>
    </source>
</evidence>
<organism evidence="2 3">
    <name type="scientific">Pseudoprimorskyibacter insulae</name>
    <dbReference type="NCBI Taxonomy" id="1695997"/>
    <lineage>
        <taxon>Bacteria</taxon>
        <taxon>Pseudomonadati</taxon>
        <taxon>Pseudomonadota</taxon>
        <taxon>Alphaproteobacteria</taxon>
        <taxon>Rhodobacterales</taxon>
        <taxon>Paracoccaceae</taxon>
        <taxon>Pseudoprimorskyibacter</taxon>
    </lineage>
</organism>
<sequence>MLSSILRRLRQISRRIYVRVILIAVLSLLAVGLAPVLAPFIPEDFAQNIGADALGPILTILASSMLGVTTFSLTIMVTGFTKATSQWTPRSQNILREDTVTHSVLANFLGAYLYSLMAIILRATDVFDHRDVVVLFGVTLIVVALVVVSFIRWIVHLEGIGSLHRTASALEEQAATAIAGEGAAPCLGCRPLTDPLAQIPDHTVPVRAEVGGYLLQIFEDRLQGVATLHDGRIFVIVPVGQFVYPGDVLAYVDGIGRQEDDAFAKLRAAMPIGDMRSFEQDPAFALTTLSEIALRALSPGINDPGTAVDIANRLGRCLALLDAPTKASAPRLDRVWLPGVTADALVKAAFDPMSRCAGGAAEVHSGILYNLDKLTDARNPDLALAAATCAERCRKRAAHLVADIDQGLLV</sequence>
<name>A0A2R8AWY1_9RHOB</name>
<keyword evidence="1" id="KW-0812">Transmembrane</keyword>
<protein>
    <recommendedName>
        <fullName evidence="4">DUF2254 domain-containing protein</fullName>
    </recommendedName>
</protein>
<accession>A0A2R8AWY1</accession>
<dbReference type="Pfam" id="PF10011">
    <property type="entry name" value="DUF2254"/>
    <property type="match status" value="1"/>
</dbReference>
<feature type="transmembrane region" description="Helical" evidence="1">
    <location>
        <begin position="100"/>
        <end position="121"/>
    </location>
</feature>
<feature type="transmembrane region" description="Helical" evidence="1">
    <location>
        <begin position="53"/>
        <end position="80"/>
    </location>
</feature>
<proteinExistence type="predicted"/>
<reference evidence="3" key="1">
    <citation type="submission" date="2018-03" db="EMBL/GenBank/DDBJ databases">
        <authorList>
            <person name="Rodrigo-Torres L."/>
            <person name="Arahal R. D."/>
            <person name="Lucena T."/>
        </authorList>
    </citation>
    <scope>NUCLEOTIDE SEQUENCE [LARGE SCALE GENOMIC DNA]</scope>
    <source>
        <strain evidence="3">CECT 8871</strain>
    </source>
</reference>
<keyword evidence="1" id="KW-0472">Membrane</keyword>
<keyword evidence="1" id="KW-1133">Transmembrane helix</keyword>
<dbReference type="AlphaFoldDB" id="A0A2R8AWY1"/>
<dbReference type="EMBL" id="OMOJ01000004">
    <property type="protein sequence ID" value="SPF80389.1"/>
    <property type="molecule type" value="Genomic_DNA"/>
</dbReference>
<dbReference type="RefSeq" id="WP_181389442.1">
    <property type="nucleotide sequence ID" value="NZ_OMOJ01000004.1"/>
</dbReference>
<keyword evidence="3" id="KW-1185">Reference proteome</keyword>
<evidence type="ECO:0008006" key="4">
    <source>
        <dbReference type="Google" id="ProtNLM"/>
    </source>
</evidence>
<feature type="transmembrane region" description="Helical" evidence="1">
    <location>
        <begin position="133"/>
        <end position="155"/>
    </location>
</feature>
<dbReference type="InterPro" id="IPR018723">
    <property type="entry name" value="DUF2254_membrane"/>
</dbReference>
<evidence type="ECO:0000256" key="1">
    <source>
        <dbReference type="SAM" id="Phobius"/>
    </source>
</evidence>
<feature type="transmembrane region" description="Helical" evidence="1">
    <location>
        <begin position="20"/>
        <end position="41"/>
    </location>
</feature>